<proteinExistence type="predicted"/>
<protein>
    <recommendedName>
        <fullName evidence="4">STAS domain-containing protein</fullName>
    </recommendedName>
</protein>
<comment type="caution">
    <text evidence="2">The sequence shown here is derived from an EMBL/GenBank/DDBJ whole genome shotgun (WGS) entry which is preliminary data.</text>
</comment>
<dbReference type="Gene3D" id="3.30.750.24">
    <property type="entry name" value="STAS domain"/>
    <property type="match status" value="1"/>
</dbReference>
<dbReference type="RefSeq" id="WP_156068052.1">
    <property type="nucleotide sequence ID" value="NZ_BAAAUZ010000062.1"/>
</dbReference>
<keyword evidence="3" id="KW-1185">Reference proteome</keyword>
<evidence type="ECO:0000313" key="3">
    <source>
        <dbReference type="Proteomes" id="UP001143463"/>
    </source>
</evidence>
<feature type="region of interest" description="Disordered" evidence="1">
    <location>
        <begin position="1"/>
        <end position="34"/>
    </location>
</feature>
<dbReference type="CDD" id="cd07043">
    <property type="entry name" value="STAS_anti-anti-sigma_factors"/>
    <property type="match status" value="1"/>
</dbReference>
<dbReference type="EMBL" id="BSFQ01000048">
    <property type="protein sequence ID" value="GLL15513.1"/>
    <property type="molecule type" value="Genomic_DNA"/>
</dbReference>
<dbReference type="Proteomes" id="UP001143463">
    <property type="component" value="Unassembled WGS sequence"/>
</dbReference>
<reference evidence="2" key="2">
    <citation type="submission" date="2023-01" db="EMBL/GenBank/DDBJ databases">
        <authorList>
            <person name="Sun Q."/>
            <person name="Evtushenko L."/>
        </authorList>
    </citation>
    <scope>NUCLEOTIDE SEQUENCE</scope>
    <source>
        <strain evidence="2">VKM Ac-1069</strain>
    </source>
</reference>
<gene>
    <name evidence="2" type="ORF">GCM10017577_66640</name>
</gene>
<evidence type="ECO:0008006" key="4">
    <source>
        <dbReference type="Google" id="ProtNLM"/>
    </source>
</evidence>
<evidence type="ECO:0000313" key="2">
    <source>
        <dbReference type="EMBL" id="GLL15513.1"/>
    </source>
</evidence>
<name>A0A9W6P0C1_9PSEU</name>
<reference evidence="2" key="1">
    <citation type="journal article" date="2014" name="Int. J. Syst. Evol. Microbiol.">
        <title>Complete genome sequence of Corynebacterium casei LMG S-19264T (=DSM 44701T), isolated from a smear-ripened cheese.</title>
        <authorList>
            <consortium name="US DOE Joint Genome Institute (JGI-PGF)"/>
            <person name="Walter F."/>
            <person name="Albersmeier A."/>
            <person name="Kalinowski J."/>
            <person name="Ruckert C."/>
        </authorList>
    </citation>
    <scope>NUCLEOTIDE SEQUENCE</scope>
    <source>
        <strain evidence="2">VKM Ac-1069</strain>
    </source>
</reference>
<dbReference type="InterPro" id="IPR036513">
    <property type="entry name" value="STAS_dom_sf"/>
</dbReference>
<accession>A0A9W6P0C1</accession>
<evidence type="ECO:0000256" key="1">
    <source>
        <dbReference type="SAM" id="MobiDB-lite"/>
    </source>
</evidence>
<dbReference type="SUPFAM" id="SSF52091">
    <property type="entry name" value="SpoIIaa-like"/>
    <property type="match status" value="1"/>
</dbReference>
<dbReference type="AlphaFoldDB" id="A0A9W6P0C1"/>
<sequence>MADGKPPDAHPVQTRDAGPRGRLQAHHSHKPGLDGGDAASLADIIALSDGGWQVCGVIDIRNHDFWAAALDRIASGGRGGRMDLTDLRFVSVRAVAMLVAASARLPPGRHLHVTNPCPTFLRVFDACWPNGVPGLLVERTRP</sequence>
<organism evidence="2 3">
    <name type="scientific">Pseudonocardia halophobica</name>
    <dbReference type="NCBI Taxonomy" id="29401"/>
    <lineage>
        <taxon>Bacteria</taxon>
        <taxon>Bacillati</taxon>
        <taxon>Actinomycetota</taxon>
        <taxon>Actinomycetes</taxon>
        <taxon>Pseudonocardiales</taxon>
        <taxon>Pseudonocardiaceae</taxon>
        <taxon>Pseudonocardia</taxon>
    </lineage>
</organism>